<evidence type="ECO:0000313" key="2">
    <source>
        <dbReference type="EMBL" id="CAB1454525.1"/>
    </source>
</evidence>
<accession>A0A9N7VUK0</accession>
<sequence length="103" mass="10717">MGVDGSQRIGAALTPRFGVASASGVNPALSLKHASAFSRALTKQDCRVAPRPAECHPEGATDSRSDQQLTQRSAGQKDGDTAETETQLTVGSPPEELESDVPL</sequence>
<keyword evidence="3" id="KW-1185">Reference proteome</keyword>
<reference evidence="2" key="1">
    <citation type="submission" date="2020-03" db="EMBL/GenBank/DDBJ databases">
        <authorList>
            <person name="Weist P."/>
        </authorList>
    </citation>
    <scope>NUCLEOTIDE SEQUENCE</scope>
</reference>
<dbReference type="EMBL" id="CADEAL010004216">
    <property type="protein sequence ID" value="CAB1454525.1"/>
    <property type="molecule type" value="Genomic_DNA"/>
</dbReference>
<proteinExistence type="predicted"/>
<dbReference type="Proteomes" id="UP001153269">
    <property type="component" value="Unassembled WGS sequence"/>
</dbReference>
<feature type="compositionally biased region" description="Basic and acidic residues" evidence="1">
    <location>
        <begin position="50"/>
        <end position="65"/>
    </location>
</feature>
<comment type="caution">
    <text evidence="2">The sequence shown here is derived from an EMBL/GenBank/DDBJ whole genome shotgun (WGS) entry which is preliminary data.</text>
</comment>
<evidence type="ECO:0000313" key="3">
    <source>
        <dbReference type="Proteomes" id="UP001153269"/>
    </source>
</evidence>
<name>A0A9N7VUK0_PLEPL</name>
<protein>
    <submittedName>
        <fullName evidence="2">Uncharacterized protein</fullName>
    </submittedName>
</protein>
<dbReference type="AlphaFoldDB" id="A0A9N7VUK0"/>
<organism evidence="2 3">
    <name type="scientific">Pleuronectes platessa</name>
    <name type="common">European plaice</name>
    <dbReference type="NCBI Taxonomy" id="8262"/>
    <lineage>
        <taxon>Eukaryota</taxon>
        <taxon>Metazoa</taxon>
        <taxon>Chordata</taxon>
        <taxon>Craniata</taxon>
        <taxon>Vertebrata</taxon>
        <taxon>Euteleostomi</taxon>
        <taxon>Actinopterygii</taxon>
        <taxon>Neopterygii</taxon>
        <taxon>Teleostei</taxon>
        <taxon>Neoteleostei</taxon>
        <taxon>Acanthomorphata</taxon>
        <taxon>Carangaria</taxon>
        <taxon>Pleuronectiformes</taxon>
        <taxon>Pleuronectoidei</taxon>
        <taxon>Pleuronectidae</taxon>
        <taxon>Pleuronectes</taxon>
    </lineage>
</organism>
<feature type="region of interest" description="Disordered" evidence="1">
    <location>
        <begin position="50"/>
        <end position="103"/>
    </location>
</feature>
<evidence type="ECO:0000256" key="1">
    <source>
        <dbReference type="SAM" id="MobiDB-lite"/>
    </source>
</evidence>
<gene>
    <name evidence="2" type="ORF">PLEPLA_LOCUS42291</name>
</gene>